<reference evidence="2" key="2">
    <citation type="submission" date="2020-09" db="EMBL/GenBank/DDBJ databases">
        <authorList>
            <person name="Sun Q."/>
            <person name="Zhou Y."/>
        </authorList>
    </citation>
    <scope>NUCLEOTIDE SEQUENCE</scope>
    <source>
        <strain evidence="2">CGMCC 1.6293</strain>
    </source>
</reference>
<reference evidence="2" key="1">
    <citation type="journal article" date="2014" name="Int. J. Syst. Evol. Microbiol.">
        <title>Complete genome sequence of Corynebacterium casei LMG S-19264T (=DSM 44701T), isolated from a smear-ripened cheese.</title>
        <authorList>
            <consortium name="US DOE Joint Genome Institute (JGI-PGF)"/>
            <person name="Walter F."/>
            <person name="Albersmeier A."/>
            <person name="Kalinowski J."/>
            <person name="Ruckert C."/>
        </authorList>
    </citation>
    <scope>NUCLEOTIDE SEQUENCE</scope>
    <source>
        <strain evidence="2">CGMCC 1.6293</strain>
    </source>
</reference>
<sequence>MKKKLLLLTTAAALFAAAVAPQASHALTDDEKKKLAGALVGIAIASKLKEVQEDKKAGGEPYVAAKNVRCFPEVRKCYWNGVYSSRWTQHEF</sequence>
<evidence type="ECO:0000256" key="1">
    <source>
        <dbReference type="SAM" id="SignalP"/>
    </source>
</evidence>
<dbReference type="EMBL" id="BMLF01000007">
    <property type="protein sequence ID" value="GGM15850.1"/>
    <property type="molecule type" value="Genomic_DNA"/>
</dbReference>
<keyword evidence="1" id="KW-0732">Signal</keyword>
<dbReference type="RefSeq" id="WP_156954688.1">
    <property type="nucleotide sequence ID" value="NZ_BMLF01000007.1"/>
</dbReference>
<gene>
    <name evidence="2" type="ORF">GCM10011534_42280</name>
</gene>
<comment type="caution">
    <text evidence="2">The sequence shown here is derived from an EMBL/GenBank/DDBJ whole genome shotgun (WGS) entry which is preliminary data.</text>
</comment>
<evidence type="ECO:0000313" key="3">
    <source>
        <dbReference type="Proteomes" id="UP000649829"/>
    </source>
</evidence>
<evidence type="ECO:0000313" key="2">
    <source>
        <dbReference type="EMBL" id="GGM15850.1"/>
    </source>
</evidence>
<dbReference type="AlphaFoldDB" id="A0A917WMP4"/>
<name>A0A917WMP4_9RHOB</name>
<protein>
    <submittedName>
        <fullName evidence="2">Uncharacterized protein</fullName>
    </submittedName>
</protein>
<dbReference type="Proteomes" id="UP000649829">
    <property type="component" value="Unassembled WGS sequence"/>
</dbReference>
<organism evidence="2 3">
    <name type="scientific">Pseudooceanicola nanhaiensis</name>
    <dbReference type="NCBI Taxonomy" id="375761"/>
    <lineage>
        <taxon>Bacteria</taxon>
        <taxon>Pseudomonadati</taxon>
        <taxon>Pseudomonadota</taxon>
        <taxon>Alphaproteobacteria</taxon>
        <taxon>Rhodobacterales</taxon>
        <taxon>Paracoccaceae</taxon>
        <taxon>Pseudooceanicola</taxon>
    </lineage>
</organism>
<feature type="chain" id="PRO_5037472694" evidence="1">
    <location>
        <begin position="27"/>
        <end position="92"/>
    </location>
</feature>
<keyword evidence="3" id="KW-1185">Reference proteome</keyword>
<accession>A0A917WMP4</accession>
<feature type="signal peptide" evidence="1">
    <location>
        <begin position="1"/>
        <end position="26"/>
    </location>
</feature>
<proteinExistence type="predicted"/>